<dbReference type="GO" id="GO:0003779">
    <property type="term" value="F:actin binding"/>
    <property type="evidence" value="ECO:0007669"/>
    <property type="project" value="UniProtKB-KW"/>
</dbReference>
<dbReference type="Proteomes" id="UP000001307">
    <property type="component" value="Unassembled WGS sequence"/>
</dbReference>
<gene>
    <name evidence="9" type="ORF">GSOID_T00013539001</name>
    <name evidence="10" type="ORF">GSOID_T00021165001</name>
</gene>
<reference evidence="9 11" key="1">
    <citation type="journal article" date="2010" name="Science">
        <title>Plasticity of animal genome architecture unmasked by rapid evolution of a pelagic tunicate.</title>
        <authorList>
            <person name="Denoeud F."/>
            <person name="Henriet S."/>
            <person name="Mungpakdee S."/>
            <person name="Aury J.M."/>
            <person name="Da Silva C."/>
            <person name="Brinkmann H."/>
            <person name="Mikhaleva J."/>
            <person name="Olsen L.C."/>
            <person name="Jubin C."/>
            <person name="Canestro C."/>
            <person name="Bouquet J.M."/>
            <person name="Danks G."/>
            <person name="Poulain J."/>
            <person name="Campsteijn C."/>
            <person name="Adamski M."/>
            <person name="Cross I."/>
            <person name="Yadetie F."/>
            <person name="Muffato M."/>
            <person name="Louis A."/>
            <person name="Butcher S."/>
            <person name="Tsagkogeorga G."/>
            <person name="Konrad A."/>
            <person name="Singh S."/>
            <person name="Jensen M.F."/>
            <person name="Cong E.H."/>
            <person name="Eikeseth-Otteraa H."/>
            <person name="Noel B."/>
            <person name="Anthouard V."/>
            <person name="Porcel B.M."/>
            <person name="Kachouri-Lafond R."/>
            <person name="Nishino A."/>
            <person name="Ugolini M."/>
            <person name="Chourrout P."/>
            <person name="Nishida H."/>
            <person name="Aasland R."/>
            <person name="Huzurbazar S."/>
            <person name="Westhof E."/>
            <person name="Delsuc F."/>
            <person name="Lehrach H."/>
            <person name="Reinhardt R."/>
            <person name="Weissenbach J."/>
            <person name="Roy S.W."/>
            <person name="Artiguenave F."/>
            <person name="Postlethwait J.H."/>
            <person name="Manak J.R."/>
            <person name="Thompson E.M."/>
            <person name="Jaillon O."/>
            <person name="Du Pasquier L."/>
            <person name="Boudinot P."/>
            <person name="Liberles D.A."/>
            <person name="Volff J.N."/>
            <person name="Philippe H."/>
            <person name="Lenhard B."/>
            <person name="Roest Crollius H."/>
            <person name="Wincker P."/>
            <person name="Chourrout D."/>
        </authorList>
    </citation>
    <scope>NUCLEOTIDE SEQUENCE [LARGE SCALE GENOMIC DNA]</scope>
</reference>
<evidence type="ECO:0000256" key="2">
    <source>
        <dbReference type="ARBA" id="ARBA00005666"/>
    </source>
</evidence>
<sequence>MTTLFRTLRNLSVKNQEAQQTEKAPDRLDEEFIQEKEHEMLNSTDSRNTVSLVLPSCKNSEKVLELDACLKQWINECLAGQRIIVKDLEEDLFDGQVLQRLFEHLHYGGQERLEKPDIVCTKQGQLDKLDYVLKMIQDECEGFHQELFQDEDDERRAYVDCIYTKNYHAICYLLVVLTKFYDDKCNVRLPEEIPFKIVILEKTPAGKIVRKSRTEIMYTSVYQSGYHTHRRNEDNFEKLFRENHDKFEKLKGTLVKYVASELSCLGVEEEMLEDVGVSFRDGINLIMLIGQLDGYFVSQHSYNIPADNDDKRLQNVKLALDLVVEAGCQRATKVRARDIVSGDVKSIMRVIYSIFEKFSVRS</sequence>
<dbReference type="GO" id="GO:0030031">
    <property type="term" value="P:cell projection assembly"/>
    <property type="evidence" value="ECO:0007669"/>
    <property type="project" value="TreeGrafter"/>
</dbReference>
<name>E4WYK2_OIKDI</name>
<dbReference type="EMBL" id="FN653019">
    <property type="protein sequence ID" value="CBY22766.1"/>
    <property type="molecule type" value="Genomic_DNA"/>
</dbReference>
<evidence type="ECO:0000256" key="5">
    <source>
        <dbReference type="ARBA" id="ARBA00022889"/>
    </source>
</evidence>
<keyword evidence="11" id="KW-1185">Reference proteome</keyword>
<keyword evidence="5" id="KW-0130">Cell adhesion</keyword>
<protein>
    <recommendedName>
        <fullName evidence="8">Calponin-homology (CH) domain-containing protein</fullName>
    </recommendedName>
</protein>
<dbReference type="Gene3D" id="1.10.418.10">
    <property type="entry name" value="Calponin-like domain"/>
    <property type="match status" value="2"/>
</dbReference>
<dbReference type="AlphaFoldDB" id="E4WYK2"/>
<dbReference type="PANTHER" id="PTHR12114:SF1">
    <property type="entry name" value="GAMMA-PARVIN"/>
    <property type="match status" value="1"/>
</dbReference>
<evidence type="ECO:0000256" key="4">
    <source>
        <dbReference type="ARBA" id="ARBA00022737"/>
    </source>
</evidence>
<dbReference type="GO" id="GO:0034446">
    <property type="term" value="P:substrate adhesion-dependent cell spreading"/>
    <property type="evidence" value="ECO:0007669"/>
    <property type="project" value="TreeGrafter"/>
</dbReference>
<dbReference type="FunCoup" id="E4WYK2">
    <property type="interactions" value="19"/>
</dbReference>
<keyword evidence="6" id="KW-0009">Actin-binding</keyword>
<evidence type="ECO:0000256" key="7">
    <source>
        <dbReference type="ARBA" id="ARBA00023212"/>
    </source>
</evidence>
<dbReference type="PANTHER" id="PTHR12114">
    <property type="entry name" value="PARVIN"/>
    <property type="match status" value="1"/>
</dbReference>
<evidence type="ECO:0000256" key="6">
    <source>
        <dbReference type="ARBA" id="ARBA00023203"/>
    </source>
</evidence>
<organism evidence="9 11">
    <name type="scientific">Oikopleura dioica</name>
    <name type="common">Tunicate</name>
    <dbReference type="NCBI Taxonomy" id="34765"/>
    <lineage>
        <taxon>Eukaryota</taxon>
        <taxon>Metazoa</taxon>
        <taxon>Chordata</taxon>
        <taxon>Tunicata</taxon>
        <taxon>Appendicularia</taxon>
        <taxon>Copelata</taxon>
        <taxon>Oikopleuridae</taxon>
        <taxon>Oikopleura</taxon>
    </lineage>
</organism>
<keyword evidence="3" id="KW-0963">Cytoplasm</keyword>
<feature type="domain" description="Calponin-homology (CH)" evidence="8">
    <location>
        <begin position="248"/>
        <end position="359"/>
    </location>
</feature>
<dbReference type="PROSITE" id="PS50021">
    <property type="entry name" value="CH"/>
    <property type="match status" value="2"/>
</dbReference>
<dbReference type="SUPFAM" id="SSF47576">
    <property type="entry name" value="Calponin-homology domain, CH-domain"/>
    <property type="match status" value="1"/>
</dbReference>
<dbReference type="InterPro" id="IPR001715">
    <property type="entry name" value="CH_dom"/>
</dbReference>
<dbReference type="GO" id="GO:0005737">
    <property type="term" value="C:cytoplasm"/>
    <property type="evidence" value="ECO:0007669"/>
    <property type="project" value="TreeGrafter"/>
</dbReference>
<accession>E4WYK2</accession>
<keyword evidence="4" id="KW-0677">Repeat</keyword>
<dbReference type="GO" id="GO:0071963">
    <property type="term" value="P:establishment or maintenance of cell polarity regulating cell shape"/>
    <property type="evidence" value="ECO:0007669"/>
    <property type="project" value="TreeGrafter"/>
</dbReference>
<dbReference type="GO" id="GO:0030036">
    <property type="term" value="P:actin cytoskeleton organization"/>
    <property type="evidence" value="ECO:0007669"/>
    <property type="project" value="InterPro"/>
</dbReference>
<evidence type="ECO:0000313" key="11">
    <source>
        <dbReference type="Proteomes" id="UP000001307"/>
    </source>
</evidence>
<dbReference type="EMBL" id="FN654405">
    <property type="protein sequence ID" value="CBY33263.1"/>
    <property type="molecule type" value="Genomic_DNA"/>
</dbReference>
<evidence type="ECO:0000313" key="9">
    <source>
        <dbReference type="EMBL" id="CBY22766.1"/>
    </source>
</evidence>
<keyword evidence="7" id="KW-0206">Cytoskeleton</keyword>
<comment type="similarity">
    <text evidence="2">Belongs to the parvin family.</text>
</comment>
<evidence type="ECO:0000259" key="8">
    <source>
        <dbReference type="PROSITE" id="PS50021"/>
    </source>
</evidence>
<dbReference type="InterPro" id="IPR036872">
    <property type="entry name" value="CH_dom_sf"/>
</dbReference>
<dbReference type="GO" id="GO:0015629">
    <property type="term" value="C:actin cytoskeleton"/>
    <property type="evidence" value="ECO:0007669"/>
    <property type="project" value="TreeGrafter"/>
</dbReference>
<proteinExistence type="inferred from homology"/>
<evidence type="ECO:0000256" key="1">
    <source>
        <dbReference type="ARBA" id="ARBA00004245"/>
    </source>
</evidence>
<dbReference type="CDD" id="cd21221">
    <property type="entry name" value="CH_PARV_rpt1"/>
    <property type="match status" value="1"/>
</dbReference>
<evidence type="ECO:0000256" key="3">
    <source>
        <dbReference type="ARBA" id="ARBA00022490"/>
    </source>
</evidence>
<feature type="domain" description="Calponin-homology (CH)" evidence="8">
    <location>
        <begin position="64"/>
        <end position="182"/>
    </location>
</feature>
<dbReference type="Proteomes" id="UP000011014">
    <property type="component" value="Unassembled WGS sequence"/>
</dbReference>
<comment type="subcellular location">
    <subcellularLocation>
        <location evidence="1">Cytoplasm</location>
        <location evidence="1">Cytoskeleton</location>
    </subcellularLocation>
</comment>
<dbReference type="CDD" id="cd21222">
    <property type="entry name" value="CH_PARV_rpt2"/>
    <property type="match status" value="1"/>
</dbReference>
<dbReference type="PIRSF" id="PIRSF039131">
    <property type="entry name" value="Parvin"/>
    <property type="match status" value="1"/>
</dbReference>
<dbReference type="OrthoDB" id="2099265at2759"/>
<dbReference type="Pfam" id="PF00307">
    <property type="entry name" value="CH"/>
    <property type="match status" value="2"/>
</dbReference>
<dbReference type="GO" id="GO:0005925">
    <property type="term" value="C:focal adhesion"/>
    <property type="evidence" value="ECO:0007669"/>
    <property type="project" value="TreeGrafter"/>
</dbReference>
<dbReference type="InterPro" id="IPR028433">
    <property type="entry name" value="Parvin"/>
</dbReference>
<evidence type="ECO:0000313" key="10">
    <source>
        <dbReference type="EMBL" id="CBY33263.1"/>
    </source>
</evidence>